<comment type="caution">
    <text evidence="2">The sequence shown here is derived from an EMBL/GenBank/DDBJ whole genome shotgun (WGS) entry which is preliminary data.</text>
</comment>
<feature type="chain" id="PRO_5001491624" evidence="1">
    <location>
        <begin position="19"/>
        <end position="100"/>
    </location>
</feature>
<evidence type="ECO:0000256" key="1">
    <source>
        <dbReference type="SAM" id="SignalP"/>
    </source>
</evidence>
<dbReference type="Proteomes" id="UP000024635">
    <property type="component" value="Unassembled WGS sequence"/>
</dbReference>
<accession>A0A016WT60</accession>
<protein>
    <submittedName>
        <fullName evidence="2">Uncharacterized protein</fullName>
    </submittedName>
</protein>
<evidence type="ECO:0000313" key="2">
    <source>
        <dbReference type="EMBL" id="EYC42796.1"/>
    </source>
</evidence>
<evidence type="ECO:0000313" key="3">
    <source>
        <dbReference type="Proteomes" id="UP000024635"/>
    </source>
</evidence>
<sequence>MKLPLVAVLLLVADVLIADNSPPAKHDNITLGSKPGVLNREKGSEENHKNLLPLATSILHMGNKKNYKSFVGLPAPLFLKGDRRTYKSFLYEPASIFTKQ</sequence>
<keyword evidence="1" id="KW-0732">Signal</keyword>
<reference evidence="3" key="1">
    <citation type="journal article" date="2015" name="Nat. Genet.">
        <title>The genome and transcriptome of the zoonotic hookworm Ancylostoma ceylanicum identify infection-specific gene families.</title>
        <authorList>
            <person name="Schwarz E.M."/>
            <person name="Hu Y."/>
            <person name="Antoshechkin I."/>
            <person name="Miller M.M."/>
            <person name="Sternberg P.W."/>
            <person name="Aroian R.V."/>
        </authorList>
    </citation>
    <scope>NUCLEOTIDE SEQUENCE</scope>
    <source>
        <strain evidence="3">HY135</strain>
    </source>
</reference>
<name>A0A016WT60_9BILA</name>
<keyword evidence="3" id="KW-1185">Reference proteome</keyword>
<proteinExistence type="predicted"/>
<gene>
    <name evidence="2" type="primary">Acey_s0518.g2826</name>
    <name evidence="2" type="ORF">Y032_0518g2826</name>
</gene>
<dbReference type="EMBL" id="JARK01000118">
    <property type="protein sequence ID" value="EYC42796.1"/>
    <property type="molecule type" value="Genomic_DNA"/>
</dbReference>
<organism evidence="2 3">
    <name type="scientific">Ancylostoma ceylanicum</name>
    <dbReference type="NCBI Taxonomy" id="53326"/>
    <lineage>
        <taxon>Eukaryota</taxon>
        <taxon>Metazoa</taxon>
        <taxon>Ecdysozoa</taxon>
        <taxon>Nematoda</taxon>
        <taxon>Chromadorea</taxon>
        <taxon>Rhabditida</taxon>
        <taxon>Rhabditina</taxon>
        <taxon>Rhabditomorpha</taxon>
        <taxon>Strongyloidea</taxon>
        <taxon>Ancylostomatidae</taxon>
        <taxon>Ancylostomatinae</taxon>
        <taxon>Ancylostoma</taxon>
    </lineage>
</organism>
<dbReference type="AlphaFoldDB" id="A0A016WT60"/>
<feature type="signal peptide" evidence="1">
    <location>
        <begin position="1"/>
        <end position="18"/>
    </location>
</feature>